<dbReference type="SMART" id="SM00054">
    <property type="entry name" value="EFh"/>
    <property type="match status" value="2"/>
</dbReference>
<evidence type="ECO:0000256" key="1">
    <source>
        <dbReference type="ARBA" id="ARBA00022837"/>
    </source>
</evidence>
<reference evidence="5" key="1">
    <citation type="submission" date="2021-02" db="EMBL/GenBank/DDBJ databases">
        <authorList>
            <person name="Dougan E. K."/>
            <person name="Rhodes N."/>
            <person name="Thang M."/>
            <person name="Chan C."/>
        </authorList>
    </citation>
    <scope>NUCLEOTIDE SEQUENCE</scope>
</reference>
<dbReference type="InterPro" id="IPR001202">
    <property type="entry name" value="WW_dom"/>
</dbReference>
<name>A0A813GW84_POLGL</name>
<feature type="compositionally biased region" description="Low complexity" evidence="2">
    <location>
        <begin position="784"/>
        <end position="798"/>
    </location>
</feature>
<dbReference type="CDD" id="cd00051">
    <property type="entry name" value="EFh"/>
    <property type="match status" value="1"/>
</dbReference>
<dbReference type="PROSITE" id="PS00018">
    <property type="entry name" value="EF_HAND_1"/>
    <property type="match status" value="2"/>
</dbReference>
<protein>
    <recommendedName>
        <fullName evidence="7">Calmodulin</fullName>
    </recommendedName>
</protein>
<dbReference type="Proteomes" id="UP000654075">
    <property type="component" value="Unassembled WGS sequence"/>
</dbReference>
<evidence type="ECO:0000256" key="2">
    <source>
        <dbReference type="SAM" id="MobiDB-lite"/>
    </source>
</evidence>
<comment type="caution">
    <text evidence="5">The sequence shown here is derived from an EMBL/GenBank/DDBJ whole genome shotgun (WGS) entry which is preliminary data.</text>
</comment>
<dbReference type="Pfam" id="PF00397">
    <property type="entry name" value="WW"/>
    <property type="match status" value="1"/>
</dbReference>
<dbReference type="Gene3D" id="1.10.238.10">
    <property type="entry name" value="EF-hand"/>
    <property type="match status" value="1"/>
</dbReference>
<evidence type="ECO:0000313" key="5">
    <source>
        <dbReference type="EMBL" id="CAE8628779.1"/>
    </source>
</evidence>
<feature type="region of interest" description="Disordered" evidence="2">
    <location>
        <begin position="619"/>
        <end position="674"/>
    </location>
</feature>
<dbReference type="CDD" id="cd00201">
    <property type="entry name" value="WW"/>
    <property type="match status" value="1"/>
</dbReference>
<dbReference type="SMART" id="SM00456">
    <property type="entry name" value="WW"/>
    <property type="match status" value="1"/>
</dbReference>
<keyword evidence="1" id="KW-0106">Calcium</keyword>
<sequence>VPDPEERALRRFSRDTGFHLSDVESVKFAFKLADTDGNRTIDKLEFRVCVAQLHGLSVSDISDTKMRKLFSEVDLDGNGSVDFFEFHEDAVSMGLTEETCCRTFPEEINEDNFWKIMRVLDFHASPESCIGAADRIIAVLKAIPELASDAEDLQQFWSARPLAEVGRTAGDCLDPVYFLHHQLELLELVLSMGVKGSLLDKSFEHFSKAADGLDAALMRRSVQSFGRERRRAAVEGAERQARISEREPVEIAMVASVGKPAYGKKAVATIRSALFFARLAPLRFHLLVDEEGEQSMKRSMSFIEPWLLKRGTYVFRRVDQDQDLWQLLRSLVPEDCLNHRAHYGSPGWLRMFPAQVFVAPGDPEVVIWVDAGDFIFLDDPGKLLQHARVLDAAQVVGAPKGHPLPFQVFHLSRMRESSDWHAALVQVIQEGYAAHGSQFCDLGEGGAMSDMAGKHPYLWGFFASSWAYEPWQSRQVGLGVKNHWADRAVRDGRLPQVWHMRSHPGILDFTSMRVSCASLAVGFWFKLLGNSYLPASDFKSALASATVGYKEWAANVTFKDWAGQYLTCGERIHGVHLVLPFHSVPWAHRLLNFWANSDVWNSDWENGRDLRLSSATVMHSQKPDLRGPLAGSNGNVPSRPLEKTRRREDDHSSRGGPSFRDRRRQEDDAAAREKERVAKLEKARRMNLFDLLDEVIRRWRDARDDEVGDDRWKAAIQSAISRQILLPRELKKVEDLLNRAYPEIHARGHRKRGGGPSGGGLRVPTTLAELELRMGMSHPEEAQHPAAPQSDAADPASAERPGARASDDQMTGDQDVEIVDEAPGWLRVRDDSGDIYYYNETSGESTWEKPTGL</sequence>
<dbReference type="PROSITE" id="PS50020">
    <property type="entry name" value="WW_DOMAIN_2"/>
    <property type="match status" value="1"/>
</dbReference>
<dbReference type="InterPro" id="IPR036020">
    <property type="entry name" value="WW_dom_sf"/>
</dbReference>
<dbReference type="AlphaFoldDB" id="A0A813GW84"/>
<evidence type="ECO:0000313" key="6">
    <source>
        <dbReference type="Proteomes" id="UP000654075"/>
    </source>
</evidence>
<dbReference type="OrthoDB" id="548295at2759"/>
<dbReference type="EMBL" id="CAJNNV010029489">
    <property type="protein sequence ID" value="CAE8628779.1"/>
    <property type="molecule type" value="Genomic_DNA"/>
</dbReference>
<feature type="compositionally biased region" description="Basic and acidic residues" evidence="2">
    <location>
        <begin position="640"/>
        <end position="674"/>
    </location>
</feature>
<dbReference type="Gene3D" id="2.20.70.10">
    <property type="match status" value="1"/>
</dbReference>
<accession>A0A813GW84</accession>
<gene>
    <name evidence="5" type="ORF">PGLA1383_LOCUS45381</name>
</gene>
<dbReference type="InterPro" id="IPR002048">
    <property type="entry name" value="EF_hand_dom"/>
</dbReference>
<dbReference type="PROSITE" id="PS01159">
    <property type="entry name" value="WW_DOMAIN_1"/>
    <property type="match status" value="1"/>
</dbReference>
<dbReference type="SUPFAM" id="SSF51045">
    <property type="entry name" value="WW domain"/>
    <property type="match status" value="1"/>
</dbReference>
<dbReference type="InterPro" id="IPR018247">
    <property type="entry name" value="EF_Hand_1_Ca_BS"/>
</dbReference>
<evidence type="ECO:0008006" key="7">
    <source>
        <dbReference type="Google" id="ProtNLM"/>
    </source>
</evidence>
<feature type="domain" description="WW" evidence="3">
    <location>
        <begin position="819"/>
        <end position="852"/>
    </location>
</feature>
<dbReference type="Pfam" id="PF13499">
    <property type="entry name" value="EF-hand_7"/>
    <property type="match status" value="1"/>
</dbReference>
<feature type="region of interest" description="Disordered" evidence="2">
    <location>
        <begin position="779"/>
        <end position="824"/>
    </location>
</feature>
<feature type="domain" description="EF-hand" evidence="4">
    <location>
        <begin position="61"/>
        <end position="96"/>
    </location>
</feature>
<dbReference type="PROSITE" id="PS50222">
    <property type="entry name" value="EF_HAND_2"/>
    <property type="match status" value="2"/>
</dbReference>
<feature type="non-terminal residue" evidence="5">
    <location>
        <position position="853"/>
    </location>
</feature>
<keyword evidence="6" id="KW-1185">Reference proteome</keyword>
<dbReference type="SUPFAM" id="SSF47473">
    <property type="entry name" value="EF-hand"/>
    <property type="match status" value="1"/>
</dbReference>
<evidence type="ECO:0000259" key="3">
    <source>
        <dbReference type="PROSITE" id="PS50020"/>
    </source>
</evidence>
<proteinExistence type="predicted"/>
<evidence type="ECO:0000259" key="4">
    <source>
        <dbReference type="PROSITE" id="PS50222"/>
    </source>
</evidence>
<organism evidence="5 6">
    <name type="scientific">Polarella glacialis</name>
    <name type="common">Dinoflagellate</name>
    <dbReference type="NCBI Taxonomy" id="89957"/>
    <lineage>
        <taxon>Eukaryota</taxon>
        <taxon>Sar</taxon>
        <taxon>Alveolata</taxon>
        <taxon>Dinophyceae</taxon>
        <taxon>Suessiales</taxon>
        <taxon>Suessiaceae</taxon>
        <taxon>Polarella</taxon>
    </lineage>
</organism>
<dbReference type="InterPro" id="IPR011992">
    <property type="entry name" value="EF-hand-dom_pair"/>
</dbReference>
<dbReference type="GO" id="GO:0005509">
    <property type="term" value="F:calcium ion binding"/>
    <property type="evidence" value="ECO:0007669"/>
    <property type="project" value="InterPro"/>
</dbReference>
<feature type="domain" description="EF-hand" evidence="4">
    <location>
        <begin position="21"/>
        <end position="56"/>
    </location>
</feature>